<keyword evidence="2" id="KW-0732">Signal</keyword>
<dbReference type="Gene3D" id="2.130.10.10">
    <property type="entry name" value="YVTN repeat-like/Quinoprotein amine dehydrogenase"/>
    <property type="match status" value="1"/>
</dbReference>
<protein>
    <recommendedName>
        <fullName evidence="5">WD40 domain protein beta Propeller</fullName>
    </recommendedName>
</protein>
<dbReference type="Gene3D" id="2.120.10.30">
    <property type="entry name" value="TolB, C-terminal domain"/>
    <property type="match status" value="1"/>
</dbReference>
<reference evidence="3 4" key="2">
    <citation type="journal article" date="2010" name="Stand. Genomic Sci.">
        <title>Complete genome sequence of Desulfohalobium retbaense type strain (HR(100)).</title>
        <authorList>
            <person name="Spring S."/>
            <person name="Nolan M."/>
            <person name="Lapidus A."/>
            <person name="Glavina Del Rio T."/>
            <person name="Copeland A."/>
            <person name="Tice H."/>
            <person name="Cheng J.F."/>
            <person name="Lucas S."/>
            <person name="Land M."/>
            <person name="Chen F."/>
            <person name="Bruce D."/>
            <person name="Goodwin L."/>
            <person name="Pitluck S."/>
            <person name="Ivanova N."/>
            <person name="Mavromatis K."/>
            <person name="Mikhailova N."/>
            <person name="Pati A."/>
            <person name="Chen A."/>
            <person name="Palaniappan K."/>
            <person name="Hauser L."/>
            <person name="Chang Y.J."/>
            <person name="Jeffries C.D."/>
            <person name="Munk C."/>
            <person name="Kiss H."/>
            <person name="Chain P."/>
            <person name="Han C."/>
            <person name="Brettin T."/>
            <person name="Detter J.C."/>
            <person name="Schuler E."/>
            <person name="Goker M."/>
            <person name="Rohde M."/>
            <person name="Bristow J."/>
            <person name="Eisen J.A."/>
            <person name="Markowitz V."/>
            <person name="Hugenholtz P."/>
            <person name="Kyrpides N.C."/>
            <person name="Klenk H.P."/>
        </authorList>
    </citation>
    <scope>NUCLEOTIDE SEQUENCE [LARGE SCALE GENOMIC DNA]</scope>
    <source>
        <strain evidence="4">ATCC 49802 / DSM 20745 / S 6022</strain>
    </source>
</reference>
<evidence type="ECO:0000256" key="1">
    <source>
        <dbReference type="ARBA" id="ARBA00009820"/>
    </source>
</evidence>
<dbReference type="AlphaFoldDB" id="D1C9W7"/>
<gene>
    <name evidence="3" type="ordered locus">Sthe_3210</name>
</gene>
<organism evidence="3 4">
    <name type="scientific">Sphaerobacter thermophilus (strain ATCC 49802 / DSM 20745 / KCCM 41009 / NCIMB 13125 / S 6022)</name>
    <dbReference type="NCBI Taxonomy" id="479434"/>
    <lineage>
        <taxon>Bacteria</taxon>
        <taxon>Pseudomonadati</taxon>
        <taxon>Thermomicrobiota</taxon>
        <taxon>Thermomicrobia</taxon>
        <taxon>Sphaerobacterales</taxon>
        <taxon>Sphaerobacterineae</taxon>
        <taxon>Sphaerobacteraceae</taxon>
        <taxon>Sphaerobacter</taxon>
    </lineage>
</organism>
<reference evidence="4" key="1">
    <citation type="submission" date="2009-11" db="EMBL/GenBank/DDBJ databases">
        <title>The complete chromosome 2 of Sphaerobacter thermophilus DSM 20745.</title>
        <authorList>
            <person name="Lucas S."/>
            <person name="Copeland A."/>
            <person name="Lapidus A."/>
            <person name="Glavina del Rio T."/>
            <person name="Dalin E."/>
            <person name="Tice H."/>
            <person name="Bruce D."/>
            <person name="Goodwin L."/>
            <person name="Pitluck S."/>
            <person name="Kyrpides N."/>
            <person name="Mavromatis K."/>
            <person name="Ivanova N."/>
            <person name="Mikhailova N."/>
            <person name="LaButti K.M."/>
            <person name="Clum A."/>
            <person name="Sun H.I."/>
            <person name="Brettin T."/>
            <person name="Detter J.C."/>
            <person name="Han C."/>
            <person name="Larimer F."/>
            <person name="Land M."/>
            <person name="Hauser L."/>
            <person name="Markowitz V."/>
            <person name="Cheng J.F."/>
            <person name="Hugenholtz P."/>
            <person name="Woyke T."/>
            <person name="Wu D."/>
            <person name="Steenblock K."/>
            <person name="Schneider S."/>
            <person name="Pukall R."/>
            <person name="Goeker M."/>
            <person name="Klenk H.P."/>
            <person name="Eisen J.A."/>
        </authorList>
    </citation>
    <scope>NUCLEOTIDE SEQUENCE [LARGE SCALE GENOMIC DNA]</scope>
    <source>
        <strain evidence="4">ATCC 49802 / DSM 20745 / S 6022</strain>
    </source>
</reference>
<evidence type="ECO:0000313" key="4">
    <source>
        <dbReference type="Proteomes" id="UP000002027"/>
    </source>
</evidence>
<dbReference type="RefSeq" id="WP_012873645.1">
    <property type="nucleotide sequence ID" value="NC_013524.1"/>
</dbReference>
<dbReference type="InParanoid" id="D1C9W7"/>
<comment type="similarity">
    <text evidence="1">Belongs to the TolB family.</text>
</comment>
<keyword evidence="4" id="KW-1185">Reference proteome</keyword>
<dbReference type="Proteomes" id="UP000002027">
    <property type="component" value="Chromosome 2"/>
</dbReference>
<dbReference type="EMBL" id="CP001824">
    <property type="protein sequence ID" value="ACZ40610.1"/>
    <property type="molecule type" value="Genomic_DNA"/>
</dbReference>
<dbReference type="PANTHER" id="PTHR36842">
    <property type="entry name" value="PROTEIN TOLB HOMOLOG"/>
    <property type="match status" value="1"/>
</dbReference>
<accession>D1C9W7</accession>
<sequence length="630" mass="68057">MLALIVILSALPLAPSLAVTAASIQPSGLVAYLDRGNNLWVSQDSGAGAVQLTTAGGYTGFVWSPDGTRLAAVGPVSGGAGVSLVGTDPSFGVRELHTGTAPAWSPDSRRVAIIDGGTVHIYDREGGYQRSVGVGADAIQWSPDGRRIGFTRWLSDPYGTGCAIRDLGWIDADTGASHGVARTFGKFAWAGDGARLLYVSADDGTVRAFDTRSGSGQRLSSRSANPCGGPFFTSNDGRTLFFLDYGAGGRDLVAVNLSSLQERVYRNLPIGYPARTLPDSYVSVDPLARFAYVVQTYPTTITRVDLQSGALQQMLFNDYRMVLGFSPDRDRVALLATPYGEPSVTYIRDLTTGEETAFTNVGWLAWQGTPITASTVDAWTRVWDREDRPVAALAAHRTWIWGPAPFATRQEPYLEAPGGRRAVQYYDKSRMEVTHPDGDQSSRWYVTNGLLVKELITGQMQVGDASFVERGPAHVPVAGDPDDTLGPTYATLQGVLSAPPTPAGTEIRASIDRHGNVGSDGPGGVFAQEYIPDTNHTIADVFWAYLNSRGLVWDGANFVDGKLFEPTFFATGFPITEPYWTKAKVGGEVKDVLVQCFERRCLTYTPSNPEGWKVEMGNVGRHYYAWRYGG</sequence>
<dbReference type="PANTHER" id="PTHR36842:SF1">
    <property type="entry name" value="PROTEIN TOLB"/>
    <property type="match status" value="1"/>
</dbReference>
<dbReference type="InterPro" id="IPR011042">
    <property type="entry name" value="6-blade_b-propeller_TolB-like"/>
</dbReference>
<dbReference type="InterPro" id="IPR015943">
    <property type="entry name" value="WD40/YVTN_repeat-like_dom_sf"/>
</dbReference>
<dbReference type="Pfam" id="PF07676">
    <property type="entry name" value="PD40"/>
    <property type="match status" value="1"/>
</dbReference>
<dbReference type="HOGENOM" id="CLU_434061_0_0_0"/>
<evidence type="ECO:0000256" key="2">
    <source>
        <dbReference type="SAM" id="SignalP"/>
    </source>
</evidence>
<dbReference type="eggNOG" id="COG3391">
    <property type="taxonomic scope" value="Bacteria"/>
</dbReference>
<feature type="chain" id="PRO_5003021154" description="WD40 domain protein beta Propeller" evidence="2">
    <location>
        <begin position="22"/>
        <end position="630"/>
    </location>
</feature>
<evidence type="ECO:0000313" key="3">
    <source>
        <dbReference type="EMBL" id="ACZ40610.1"/>
    </source>
</evidence>
<name>D1C9W7_SPHTD</name>
<dbReference type="SUPFAM" id="SSF82171">
    <property type="entry name" value="DPP6 N-terminal domain-like"/>
    <property type="match status" value="1"/>
</dbReference>
<evidence type="ECO:0008006" key="5">
    <source>
        <dbReference type="Google" id="ProtNLM"/>
    </source>
</evidence>
<dbReference type="InterPro" id="IPR011659">
    <property type="entry name" value="WD40"/>
</dbReference>
<proteinExistence type="inferred from homology"/>
<dbReference type="OrthoDB" id="9776971at2"/>
<dbReference type="eggNOG" id="COG0823">
    <property type="taxonomic scope" value="Bacteria"/>
</dbReference>
<feature type="signal peptide" evidence="2">
    <location>
        <begin position="1"/>
        <end position="21"/>
    </location>
</feature>
<dbReference type="KEGG" id="sti:Sthe_3210"/>
<dbReference type="STRING" id="479434.Sthe_3210"/>